<dbReference type="Proteomes" id="UP000826195">
    <property type="component" value="Unassembled WGS sequence"/>
</dbReference>
<evidence type="ECO:0000313" key="2">
    <source>
        <dbReference type="Proteomes" id="UP000826195"/>
    </source>
</evidence>
<dbReference type="AlphaFoldDB" id="A0AAV7J9W9"/>
<name>A0AAV7J9W9_COTGL</name>
<sequence>MRTYSGSASLKSIPRSCIFRPGLSWTSKVVNQPYYCEKYSPFRGTFGVGVSHWAREGEGVGASQGDESSLEIERVAFKSTEKLRMSDSNLNASGVIEPTYEADFPTKPEELMFKLVNES</sequence>
<accession>A0AAV7J9W9</accession>
<comment type="caution">
    <text evidence="1">The sequence shown here is derived from an EMBL/GenBank/DDBJ whole genome shotgun (WGS) entry which is preliminary data.</text>
</comment>
<protein>
    <submittedName>
        <fullName evidence="1">Uncharacterized protein</fullName>
    </submittedName>
</protein>
<evidence type="ECO:0000313" key="1">
    <source>
        <dbReference type="EMBL" id="KAH0569167.1"/>
    </source>
</evidence>
<reference evidence="1 2" key="1">
    <citation type="journal article" date="2021" name="J. Hered.">
        <title>A chromosome-level genome assembly of the parasitoid wasp, Cotesia glomerata (Hymenoptera: Braconidae).</title>
        <authorList>
            <person name="Pinto B.J."/>
            <person name="Weis J.J."/>
            <person name="Gamble T."/>
            <person name="Ode P.J."/>
            <person name="Paul R."/>
            <person name="Zaspel J.M."/>
        </authorList>
    </citation>
    <scope>NUCLEOTIDE SEQUENCE [LARGE SCALE GENOMIC DNA]</scope>
    <source>
        <strain evidence="1">CgM1</strain>
    </source>
</reference>
<keyword evidence="2" id="KW-1185">Reference proteome</keyword>
<organism evidence="1 2">
    <name type="scientific">Cotesia glomerata</name>
    <name type="common">Lepidopteran parasitic wasp</name>
    <name type="synonym">Apanteles glomeratus</name>
    <dbReference type="NCBI Taxonomy" id="32391"/>
    <lineage>
        <taxon>Eukaryota</taxon>
        <taxon>Metazoa</taxon>
        <taxon>Ecdysozoa</taxon>
        <taxon>Arthropoda</taxon>
        <taxon>Hexapoda</taxon>
        <taxon>Insecta</taxon>
        <taxon>Pterygota</taxon>
        <taxon>Neoptera</taxon>
        <taxon>Endopterygota</taxon>
        <taxon>Hymenoptera</taxon>
        <taxon>Apocrita</taxon>
        <taxon>Ichneumonoidea</taxon>
        <taxon>Braconidae</taxon>
        <taxon>Microgastrinae</taxon>
        <taxon>Cotesia</taxon>
    </lineage>
</organism>
<dbReference type="EMBL" id="JAHXZJ010000001">
    <property type="protein sequence ID" value="KAH0569167.1"/>
    <property type="molecule type" value="Genomic_DNA"/>
</dbReference>
<gene>
    <name evidence="1" type="ORF">KQX54_021877</name>
</gene>
<proteinExistence type="predicted"/>